<dbReference type="Proteomes" id="UP000814033">
    <property type="component" value="Unassembled WGS sequence"/>
</dbReference>
<sequence length="158" mass="18388">MVIVREREVFVDVGRQSGLWLSLRPSPRNPRTVCAQEFFSTPTVYVCFTEVILQIRQGKRKATLAIAEKCYSNMLAFLVLVRSDLHVCNVPFQLIRWPPLRYVKRSMIRQTFKLFYMLELSDGNRDCAITTWPALSRQWYAGVGICVMPPSRMTGWKH</sequence>
<keyword evidence="2" id="KW-1185">Reference proteome</keyword>
<proteinExistence type="predicted"/>
<protein>
    <submittedName>
        <fullName evidence="1">Uncharacterized protein</fullName>
    </submittedName>
</protein>
<comment type="caution">
    <text evidence="1">The sequence shown here is derived from an EMBL/GenBank/DDBJ whole genome shotgun (WGS) entry which is preliminary data.</text>
</comment>
<reference evidence="1" key="2">
    <citation type="journal article" date="2022" name="New Phytol.">
        <title>Evolutionary transition to the ectomycorrhizal habit in the genomes of a hyperdiverse lineage of mushroom-forming fungi.</title>
        <authorList>
            <person name="Looney B."/>
            <person name="Miyauchi S."/>
            <person name="Morin E."/>
            <person name="Drula E."/>
            <person name="Courty P.E."/>
            <person name="Kohler A."/>
            <person name="Kuo A."/>
            <person name="LaButti K."/>
            <person name="Pangilinan J."/>
            <person name="Lipzen A."/>
            <person name="Riley R."/>
            <person name="Andreopoulos W."/>
            <person name="He G."/>
            <person name="Johnson J."/>
            <person name="Nolan M."/>
            <person name="Tritt A."/>
            <person name="Barry K.W."/>
            <person name="Grigoriev I.V."/>
            <person name="Nagy L.G."/>
            <person name="Hibbett D."/>
            <person name="Henrissat B."/>
            <person name="Matheny P.B."/>
            <person name="Labbe J."/>
            <person name="Martin F.M."/>
        </authorList>
    </citation>
    <scope>NUCLEOTIDE SEQUENCE</scope>
    <source>
        <strain evidence="1">FP105234-sp</strain>
    </source>
</reference>
<gene>
    <name evidence="1" type="ORF">FA95DRAFT_347594</name>
</gene>
<reference evidence="1" key="1">
    <citation type="submission" date="2021-02" db="EMBL/GenBank/DDBJ databases">
        <authorList>
            <consortium name="DOE Joint Genome Institute"/>
            <person name="Ahrendt S."/>
            <person name="Looney B.P."/>
            <person name="Miyauchi S."/>
            <person name="Morin E."/>
            <person name="Drula E."/>
            <person name="Courty P.E."/>
            <person name="Chicoki N."/>
            <person name="Fauchery L."/>
            <person name="Kohler A."/>
            <person name="Kuo A."/>
            <person name="Labutti K."/>
            <person name="Pangilinan J."/>
            <person name="Lipzen A."/>
            <person name="Riley R."/>
            <person name="Andreopoulos W."/>
            <person name="He G."/>
            <person name="Johnson J."/>
            <person name="Barry K.W."/>
            <person name="Grigoriev I.V."/>
            <person name="Nagy L."/>
            <person name="Hibbett D."/>
            <person name="Henrissat B."/>
            <person name="Matheny P.B."/>
            <person name="Labbe J."/>
            <person name="Martin F."/>
        </authorList>
    </citation>
    <scope>NUCLEOTIDE SEQUENCE</scope>
    <source>
        <strain evidence="1">FP105234-sp</strain>
    </source>
</reference>
<accession>A0ACB8RJE7</accession>
<evidence type="ECO:0000313" key="1">
    <source>
        <dbReference type="EMBL" id="KAI0043771.1"/>
    </source>
</evidence>
<name>A0ACB8RJE7_9AGAM</name>
<dbReference type="EMBL" id="MU276005">
    <property type="protein sequence ID" value="KAI0043771.1"/>
    <property type="molecule type" value="Genomic_DNA"/>
</dbReference>
<evidence type="ECO:0000313" key="2">
    <source>
        <dbReference type="Proteomes" id="UP000814033"/>
    </source>
</evidence>
<organism evidence="1 2">
    <name type="scientific">Auriscalpium vulgare</name>
    <dbReference type="NCBI Taxonomy" id="40419"/>
    <lineage>
        <taxon>Eukaryota</taxon>
        <taxon>Fungi</taxon>
        <taxon>Dikarya</taxon>
        <taxon>Basidiomycota</taxon>
        <taxon>Agaricomycotina</taxon>
        <taxon>Agaricomycetes</taxon>
        <taxon>Russulales</taxon>
        <taxon>Auriscalpiaceae</taxon>
        <taxon>Auriscalpium</taxon>
    </lineage>
</organism>